<dbReference type="EMBL" id="BLXT01000992">
    <property type="protein sequence ID" value="GFN82523.1"/>
    <property type="molecule type" value="Genomic_DNA"/>
</dbReference>
<dbReference type="Proteomes" id="UP000735302">
    <property type="component" value="Unassembled WGS sequence"/>
</dbReference>
<gene>
    <name evidence="1" type="ORF">PoB_000902900</name>
</gene>
<organism evidence="1 2">
    <name type="scientific">Plakobranchus ocellatus</name>
    <dbReference type="NCBI Taxonomy" id="259542"/>
    <lineage>
        <taxon>Eukaryota</taxon>
        <taxon>Metazoa</taxon>
        <taxon>Spiralia</taxon>
        <taxon>Lophotrochozoa</taxon>
        <taxon>Mollusca</taxon>
        <taxon>Gastropoda</taxon>
        <taxon>Heterobranchia</taxon>
        <taxon>Euthyneura</taxon>
        <taxon>Panpulmonata</taxon>
        <taxon>Sacoglossa</taxon>
        <taxon>Placobranchoidea</taxon>
        <taxon>Plakobranchidae</taxon>
        <taxon>Plakobranchus</taxon>
    </lineage>
</organism>
<evidence type="ECO:0000313" key="2">
    <source>
        <dbReference type="Proteomes" id="UP000735302"/>
    </source>
</evidence>
<name>A0AAV3YKG3_9GAST</name>
<dbReference type="AlphaFoldDB" id="A0AAV3YKG3"/>
<comment type="caution">
    <text evidence="1">The sequence shown here is derived from an EMBL/GenBank/DDBJ whole genome shotgun (WGS) entry which is preliminary data.</text>
</comment>
<proteinExistence type="predicted"/>
<keyword evidence="2" id="KW-1185">Reference proteome</keyword>
<reference evidence="1 2" key="1">
    <citation type="journal article" date="2021" name="Elife">
        <title>Chloroplast acquisition without the gene transfer in kleptoplastic sea slugs, Plakobranchus ocellatus.</title>
        <authorList>
            <person name="Maeda T."/>
            <person name="Takahashi S."/>
            <person name="Yoshida T."/>
            <person name="Shimamura S."/>
            <person name="Takaki Y."/>
            <person name="Nagai Y."/>
            <person name="Toyoda A."/>
            <person name="Suzuki Y."/>
            <person name="Arimoto A."/>
            <person name="Ishii H."/>
            <person name="Satoh N."/>
            <person name="Nishiyama T."/>
            <person name="Hasebe M."/>
            <person name="Maruyama T."/>
            <person name="Minagawa J."/>
            <person name="Obokata J."/>
            <person name="Shigenobu S."/>
        </authorList>
    </citation>
    <scope>NUCLEOTIDE SEQUENCE [LARGE SCALE GENOMIC DNA]</scope>
</reference>
<sequence>MKQQSQGVVVKRECGRPSTWRFGQWTVREATDNKHKRCGVNTACMPCLSDKIGSNQGMAGHLLCWAPVAQWLAERSAGTLLWRVQAPPPSPWHDGEPERLSSPYCGLAILQKTKPNNKLKPTSHIVF</sequence>
<protein>
    <submittedName>
        <fullName evidence="1">Uncharacterized protein</fullName>
    </submittedName>
</protein>
<evidence type="ECO:0000313" key="1">
    <source>
        <dbReference type="EMBL" id="GFN82523.1"/>
    </source>
</evidence>
<accession>A0AAV3YKG3</accession>